<protein>
    <submittedName>
        <fullName evidence="2">Uncharacterized protein</fullName>
    </submittedName>
</protein>
<comment type="caution">
    <text evidence="2">The sequence shown here is derived from an EMBL/GenBank/DDBJ whole genome shotgun (WGS) entry which is preliminary data.</text>
</comment>
<name>A0ABR4F5H1_9PEZI</name>
<reference evidence="2 3" key="1">
    <citation type="submission" date="2024-03" db="EMBL/GenBank/DDBJ databases">
        <title>A high-quality draft genome sequence of Diaporthe vaccinii, a causative agent of upright dieback and viscid rot disease in cranberry plants.</title>
        <authorList>
            <person name="Sarrasin M."/>
            <person name="Lang B.F."/>
            <person name="Burger G."/>
        </authorList>
    </citation>
    <scope>NUCLEOTIDE SEQUENCE [LARGE SCALE GENOMIC DNA]</scope>
    <source>
        <strain evidence="2 3">IS7</strain>
    </source>
</reference>
<feature type="compositionally biased region" description="Low complexity" evidence="1">
    <location>
        <begin position="252"/>
        <end position="263"/>
    </location>
</feature>
<gene>
    <name evidence="2" type="ORF">FJTKL_01213</name>
</gene>
<evidence type="ECO:0000313" key="2">
    <source>
        <dbReference type="EMBL" id="KAL2289935.1"/>
    </source>
</evidence>
<organism evidence="2 3">
    <name type="scientific">Diaporthe vaccinii</name>
    <dbReference type="NCBI Taxonomy" id="105482"/>
    <lineage>
        <taxon>Eukaryota</taxon>
        <taxon>Fungi</taxon>
        <taxon>Dikarya</taxon>
        <taxon>Ascomycota</taxon>
        <taxon>Pezizomycotina</taxon>
        <taxon>Sordariomycetes</taxon>
        <taxon>Sordariomycetidae</taxon>
        <taxon>Diaporthales</taxon>
        <taxon>Diaporthaceae</taxon>
        <taxon>Diaporthe</taxon>
        <taxon>Diaporthe eres species complex</taxon>
    </lineage>
</organism>
<dbReference type="EMBL" id="JBAWTH010000011">
    <property type="protein sequence ID" value="KAL2289934.1"/>
    <property type="molecule type" value="Genomic_DNA"/>
</dbReference>
<evidence type="ECO:0000256" key="1">
    <source>
        <dbReference type="SAM" id="MobiDB-lite"/>
    </source>
</evidence>
<proteinExistence type="predicted"/>
<evidence type="ECO:0000313" key="3">
    <source>
        <dbReference type="Proteomes" id="UP001600888"/>
    </source>
</evidence>
<accession>A0ABR4F5H1</accession>
<dbReference type="EMBL" id="JBAWTH010000011">
    <property type="protein sequence ID" value="KAL2289935.1"/>
    <property type="molecule type" value="Genomic_DNA"/>
</dbReference>
<feature type="region of interest" description="Disordered" evidence="1">
    <location>
        <begin position="1"/>
        <end position="22"/>
    </location>
</feature>
<feature type="region of interest" description="Disordered" evidence="1">
    <location>
        <begin position="214"/>
        <end position="268"/>
    </location>
</feature>
<dbReference type="Proteomes" id="UP001600888">
    <property type="component" value="Unassembled WGS sequence"/>
</dbReference>
<keyword evidence="3" id="KW-1185">Reference proteome</keyword>
<feature type="compositionally biased region" description="Acidic residues" evidence="1">
    <location>
        <begin position="214"/>
        <end position="228"/>
    </location>
</feature>
<sequence>MQRLRRKTLPVWPDPMDSMGPKINTRTRKIGGSTVWFPRGPALKHFSEKIRPEVERILDNIELPEVEKLIVKLYMIGRSEQKANPIIMICCSDKATRKEAEASIRESGLLDQQDNCGFGLGSTGLPLETSFLPRHMNASAEDALKVDVYGLTGPGIGKKLGFVASSQSGRTVQYATGGPIFSLGGHFYQLTVAHVMKHNPISNAPQEHDWDADECEFDGQSDEDDDENLILSRGSVSPGGSLRDTEPDSDQQRSQQSSTSSDSYPDIPGDVTSILAITSRGPIPGDIVSDSMSFKTGGSSSFQQLLTVLLSKGLREGDSGSAIIDTRTGHFYGHVVLGVDGDCVAYAMPLPNIMAKITTLFL</sequence>